<dbReference type="Pfam" id="PF01071">
    <property type="entry name" value="GARS_A"/>
    <property type="match status" value="1"/>
</dbReference>
<dbReference type="GO" id="GO:0004641">
    <property type="term" value="F:phosphoribosylformylglycinamidine cyclo-ligase activity"/>
    <property type="evidence" value="ECO:0007669"/>
    <property type="project" value="UniProtKB-EC"/>
</dbReference>
<dbReference type="PANTHER" id="PTHR10520:SF12">
    <property type="entry name" value="TRIFUNCTIONAL PURINE BIOSYNTHETIC PROTEIN ADENOSINE-3"/>
    <property type="match status" value="1"/>
</dbReference>
<evidence type="ECO:0000256" key="11">
    <source>
        <dbReference type="ARBA" id="ARBA00029388"/>
    </source>
</evidence>
<evidence type="ECO:0000259" key="16">
    <source>
        <dbReference type="PROSITE" id="PS50975"/>
    </source>
</evidence>
<dbReference type="InterPro" id="IPR020560">
    <property type="entry name" value="PRibGlycinamide_synth_C-dom"/>
</dbReference>
<dbReference type="InterPro" id="IPR016188">
    <property type="entry name" value="PurM-like_N"/>
</dbReference>
<dbReference type="Pfam" id="PF00586">
    <property type="entry name" value="AIRS"/>
    <property type="match status" value="1"/>
</dbReference>
<comment type="catalytic activity">
    <reaction evidence="13">
        <text>5-phospho-beta-D-ribosylamine + glycine + ATP = N(1)-(5-phospho-beta-D-ribosyl)glycinamide + ADP + phosphate + H(+)</text>
        <dbReference type="Rhea" id="RHEA:17453"/>
        <dbReference type="ChEBI" id="CHEBI:15378"/>
        <dbReference type="ChEBI" id="CHEBI:30616"/>
        <dbReference type="ChEBI" id="CHEBI:43474"/>
        <dbReference type="ChEBI" id="CHEBI:57305"/>
        <dbReference type="ChEBI" id="CHEBI:58681"/>
        <dbReference type="ChEBI" id="CHEBI:143788"/>
        <dbReference type="ChEBI" id="CHEBI:456216"/>
        <dbReference type="EC" id="6.3.4.13"/>
    </reaction>
</comment>
<evidence type="ECO:0000256" key="5">
    <source>
        <dbReference type="ARBA" id="ARBA00022723"/>
    </source>
</evidence>
<dbReference type="SUPFAM" id="SSF52440">
    <property type="entry name" value="PreATP-grasp domain"/>
    <property type="match status" value="1"/>
</dbReference>
<keyword evidence="6 15" id="KW-0547">Nucleotide-binding</keyword>
<dbReference type="SUPFAM" id="SSF55326">
    <property type="entry name" value="PurM N-terminal domain-like"/>
    <property type="match status" value="1"/>
</dbReference>
<dbReference type="InterPro" id="IPR000115">
    <property type="entry name" value="PRibGlycinamide_synth"/>
</dbReference>
<dbReference type="Gene3D" id="3.30.470.20">
    <property type="entry name" value="ATP-grasp fold, B domain"/>
    <property type="match status" value="1"/>
</dbReference>
<dbReference type="SUPFAM" id="SSF56059">
    <property type="entry name" value="Glutathione synthetase ATP-binding domain-like"/>
    <property type="match status" value="1"/>
</dbReference>
<dbReference type="SUPFAM" id="SSF56042">
    <property type="entry name" value="PurM C-terminal domain-like"/>
    <property type="match status" value="1"/>
</dbReference>
<evidence type="ECO:0000256" key="6">
    <source>
        <dbReference type="ARBA" id="ARBA00022741"/>
    </source>
</evidence>
<comment type="catalytic activity">
    <reaction evidence="14">
        <text>2-formamido-N(1)-(5-O-phospho-beta-D-ribosyl)acetamidine + ATP = 5-amino-1-(5-phospho-beta-D-ribosyl)imidazole + ADP + phosphate + H(+)</text>
        <dbReference type="Rhea" id="RHEA:23032"/>
        <dbReference type="ChEBI" id="CHEBI:15378"/>
        <dbReference type="ChEBI" id="CHEBI:30616"/>
        <dbReference type="ChEBI" id="CHEBI:43474"/>
        <dbReference type="ChEBI" id="CHEBI:137981"/>
        <dbReference type="ChEBI" id="CHEBI:147287"/>
        <dbReference type="ChEBI" id="CHEBI:456216"/>
        <dbReference type="EC" id="6.3.3.1"/>
    </reaction>
</comment>
<dbReference type="GO" id="GO:0006189">
    <property type="term" value="P:'de novo' IMP biosynthetic process"/>
    <property type="evidence" value="ECO:0007669"/>
    <property type="project" value="UniProtKB-UniPathway"/>
</dbReference>
<dbReference type="SUPFAM" id="SSF51246">
    <property type="entry name" value="Rudiment single hybrid motif"/>
    <property type="match status" value="1"/>
</dbReference>
<dbReference type="OrthoDB" id="2018833at2759"/>
<evidence type="ECO:0000256" key="14">
    <source>
        <dbReference type="ARBA" id="ARBA00049057"/>
    </source>
</evidence>
<comment type="pathway">
    <text evidence="1">Purine metabolism; IMP biosynthesis via de novo pathway; 5-amino-1-(5-phospho-D-ribosyl)imidazole from N(2)-formyl-N(1)-(5-phospho-D-ribosyl)glycinamide: step 2/2.</text>
</comment>
<evidence type="ECO:0000256" key="10">
    <source>
        <dbReference type="ARBA" id="ARBA00023268"/>
    </source>
</evidence>
<keyword evidence="7" id="KW-0658">Purine biosynthesis</keyword>
<comment type="pathway">
    <text evidence="2">Purine metabolism; IMP biosynthesis via de novo pathway; N(1)-(5-phospho-D-ribosyl)glycinamide from 5-phospho-alpha-D-ribose 1-diphosphate: step 2/2.</text>
</comment>
<dbReference type="InterPro" id="IPR011054">
    <property type="entry name" value="Rudment_hybrid_motif"/>
</dbReference>
<dbReference type="InterPro" id="IPR010918">
    <property type="entry name" value="PurM-like_C_dom"/>
</dbReference>
<dbReference type="Gene3D" id="3.90.600.10">
    <property type="entry name" value="Phosphoribosylglycinamide synthetase, C-terminal domain"/>
    <property type="match status" value="1"/>
</dbReference>
<keyword evidence="18" id="KW-1185">Reference proteome</keyword>
<proteinExistence type="inferred from homology"/>
<protein>
    <submittedName>
        <fullName evidence="17">Phosphoribosylamine--glycine ligase</fullName>
    </submittedName>
</protein>
<dbReference type="NCBIfam" id="TIGR00877">
    <property type="entry name" value="purD"/>
    <property type="match status" value="1"/>
</dbReference>
<organism evidence="17 18">
    <name type="scientific">Calocera cornea HHB12733</name>
    <dbReference type="NCBI Taxonomy" id="1353952"/>
    <lineage>
        <taxon>Eukaryota</taxon>
        <taxon>Fungi</taxon>
        <taxon>Dikarya</taxon>
        <taxon>Basidiomycota</taxon>
        <taxon>Agaricomycotina</taxon>
        <taxon>Dacrymycetes</taxon>
        <taxon>Dacrymycetales</taxon>
        <taxon>Dacrymycetaceae</taxon>
        <taxon>Calocera</taxon>
    </lineage>
</organism>
<dbReference type="InterPro" id="IPR036921">
    <property type="entry name" value="PurM-like_N_sf"/>
</dbReference>
<feature type="domain" description="ATP-grasp" evidence="16">
    <location>
        <begin position="111"/>
        <end position="319"/>
    </location>
</feature>
<gene>
    <name evidence="17" type="ORF">CALCODRAFT_499078</name>
</gene>
<dbReference type="Pfam" id="PF02844">
    <property type="entry name" value="GARS_N"/>
    <property type="match status" value="1"/>
</dbReference>
<dbReference type="InterPro" id="IPR020559">
    <property type="entry name" value="PRibGlycinamide_synth_CS"/>
</dbReference>
<dbReference type="Proteomes" id="UP000076842">
    <property type="component" value="Unassembled WGS sequence"/>
</dbReference>
<dbReference type="GO" id="GO:0005524">
    <property type="term" value="F:ATP binding"/>
    <property type="evidence" value="ECO:0007669"/>
    <property type="project" value="UniProtKB-UniRule"/>
</dbReference>
<evidence type="ECO:0000256" key="7">
    <source>
        <dbReference type="ARBA" id="ARBA00022755"/>
    </source>
</evidence>
<sequence>MDSLRILIVGGGGREHALAWKLAQSDLVDVIYVAPGNGGTHAAKAVNVDIPATDFSALRDFALKHDVNLVVPGPEQPLVDGIELVFRRVGIPVFGPTASAARMEGSKAFSKDFMARHGIPTAAFRSFAASAYAEACAYVQGCGHRVVLKASGLAAGKGVLLPETVEDALKGLEEIMVSKVFGAAGEQVVIEEYLEGPELSVLAFSDGYTVLPLPAAQDHKRISDGDVGPNTGGMGAYAPAPAATPSIMRRILTEALEPTIAGMRRDGYPFVGMLFTGFILTAGGPKVLEYNVRFGDPETQALLLLLQADLARVMLACVERRLDALTLDVRPGFAVSVVLAARGYPGSYPSGDEIAIGAMPDGAHVFHAGTARKGGKVVTAGGRVLAIAAYGATIPEALKLAYEGVGRVMFEGRTFRRDIAHRALSTEQPQANGLTYAQAGVSIDAGNTLVELIKPLVKSTRRPGADGLIGGFGGVFDLAATGFRDPLLVAGTDGVGTKLRVALEVGRHDTVGIDLVAMSVNDLIVQGAEPLFFLDYYGCAKLDPATAASVVKGIVDGCLDAGCTLVGGETAEMPSMYAGDDYDLAGFAVGAVERSLLLPRPDIKPGDVLLGLASSGVHSNGFSLIRKIVQLSGLGFSDRTPWDSTLTLGAELLKPTRIYIRQLLPAVRKGLIKGMSHITGGGFTENIPRVLPSGTGCTLDLSAWARPKVFGFLSKAGNVSGEEMARTFNNGIGMVLVVDAAQVEEAIASIKQAGEKEVYKIGRITNTPGVKLEHLEAWGV</sequence>
<dbReference type="PROSITE" id="PS50975">
    <property type="entry name" value="ATP_GRASP"/>
    <property type="match status" value="1"/>
</dbReference>
<dbReference type="Gene3D" id="3.30.1330.10">
    <property type="entry name" value="PurM-like, N-terminal domain"/>
    <property type="match status" value="1"/>
</dbReference>
<dbReference type="InterPro" id="IPR016185">
    <property type="entry name" value="PreATP-grasp_dom_sf"/>
</dbReference>
<name>A0A165EJV5_9BASI</name>
<dbReference type="HAMAP" id="MF_00741">
    <property type="entry name" value="AIRS"/>
    <property type="match status" value="1"/>
</dbReference>
<evidence type="ECO:0000256" key="8">
    <source>
        <dbReference type="ARBA" id="ARBA00022840"/>
    </source>
</evidence>
<keyword evidence="10" id="KW-0511">Multifunctional enzyme</keyword>
<evidence type="ECO:0000256" key="4">
    <source>
        <dbReference type="ARBA" id="ARBA00022598"/>
    </source>
</evidence>
<dbReference type="Gene3D" id="3.40.50.20">
    <property type="match status" value="1"/>
</dbReference>
<dbReference type="InterPro" id="IPR013815">
    <property type="entry name" value="ATP_grasp_subdomain_1"/>
</dbReference>
<reference evidence="17 18" key="1">
    <citation type="journal article" date="2016" name="Mol. Biol. Evol.">
        <title>Comparative Genomics of Early-Diverging Mushroom-Forming Fungi Provides Insights into the Origins of Lignocellulose Decay Capabilities.</title>
        <authorList>
            <person name="Nagy L.G."/>
            <person name="Riley R."/>
            <person name="Tritt A."/>
            <person name="Adam C."/>
            <person name="Daum C."/>
            <person name="Floudas D."/>
            <person name="Sun H."/>
            <person name="Yadav J.S."/>
            <person name="Pangilinan J."/>
            <person name="Larsson K.H."/>
            <person name="Matsuura K."/>
            <person name="Barry K."/>
            <person name="Labutti K."/>
            <person name="Kuo R."/>
            <person name="Ohm R.A."/>
            <person name="Bhattacharya S.S."/>
            <person name="Shirouzu T."/>
            <person name="Yoshinaga Y."/>
            <person name="Martin F.M."/>
            <person name="Grigoriev I.V."/>
            <person name="Hibbett D.S."/>
        </authorList>
    </citation>
    <scope>NUCLEOTIDE SEQUENCE [LARGE SCALE GENOMIC DNA]</scope>
    <source>
        <strain evidence="17 18">HHB12733</strain>
    </source>
</reference>
<accession>A0A165EJV5</accession>
<dbReference type="FunFam" id="3.40.50.20:FF:000006">
    <property type="entry name" value="Phosphoribosylamine--glycine ligase, chloroplastic"/>
    <property type="match status" value="1"/>
</dbReference>
<dbReference type="Pfam" id="PF02843">
    <property type="entry name" value="GARS_C"/>
    <property type="match status" value="1"/>
</dbReference>
<dbReference type="Pfam" id="PF02769">
    <property type="entry name" value="AIRS_C"/>
    <property type="match status" value="1"/>
</dbReference>
<evidence type="ECO:0000256" key="1">
    <source>
        <dbReference type="ARBA" id="ARBA00004686"/>
    </source>
</evidence>
<dbReference type="FunFam" id="3.30.470.20:FF:000018">
    <property type="entry name" value="Trifunctional purine biosynthetic protein adenosine-3"/>
    <property type="match status" value="1"/>
</dbReference>
<dbReference type="InterPro" id="IPR020562">
    <property type="entry name" value="PRibGlycinamide_synth_N"/>
</dbReference>
<dbReference type="FunCoup" id="A0A165EJV5">
    <property type="interactions" value="631"/>
</dbReference>
<dbReference type="UniPathway" id="UPA00074">
    <property type="reaction ID" value="UER00125"/>
</dbReference>
<evidence type="ECO:0000313" key="18">
    <source>
        <dbReference type="Proteomes" id="UP000076842"/>
    </source>
</evidence>
<evidence type="ECO:0000256" key="15">
    <source>
        <dbReference type="PROSITE-ProRule" id="PRU00409"/>
    </source>
</evidence>
<dbReference type="SMART" id="SM01209">
    <property type="entry name" value="GARS_A"/>
    <property type="match status" value="1"/>
</dbReference>
<dbReference type="InterPro" id="IPR004733">
    <property type="entry name" value="PurM_cligase"/>
</dbReference>
<dbReference type="GO" id="GO:0005829">
    <property type="term" value="C:cytosol"/>
    <property type="evidence" value="ECO:0007669"/>
    <property type="project" value="TreeGrafter"/>
</dbReference>
<dbReference type="CDD" id="cd02196">
    <property type="entry name" value="PurM"/>
    <property type="match status" value="1"/>
</dbReference>
<comment type="function">
    <text evidence="11">Catalyzes the second and fifth step in the 'de novo' purine biosynthesis pathway; contains phosphoribosylamine--glycine ligase (GARS) and phosphoribosylformylglycinamidine cyclo-ligase (AIRS) activities.</text>
</comment>
<dbReference type="FunFam" id="3.90.600.10:FF:000001">
    <property type="entry name" value="Trifunctional purine biosynthetic protein adenosine-3"/>
    <property type="match status" value="1"/>
</dbReference>
<dbReference type="GO" id="GO:0046084">
    <property type="term" value="P:adenine biosynthetic process"/>
    <property type="evidence" value="ECO:0007669"/>
    <property type="project" value="TreeGrafter"/>
</dbReference>
<evidence type="ECO:0000256" key="9">
    <source>
        <dbReference type="ARBA" id="ARBA00023211"/>
    </source>
</evidence>
<dbReference type="EMBL" id="KV424002">
    <property type="protein sequence ID" value="KZT55014.1"/>
    <property type="molecule type" value="Genomic_DNA"/>
</dbReference>
<evidence type="ECO:0000256" key="13">
    <source>
        <dbReference type="ARBA" id="ARBA00047843"/>
    </source>
</evidence>
<evidence type="ECO:0000256" key="12">
    <source>
        <dbReference type="ARBA" id="ARBA00029444"/>
    </source>
</evidence>
<dbReference type="NCBIfam" id="TIGR00878">
    <property type="entry name" value="purM"/>
    <property type="match status" value="1"/>
</dbReference>
<dbReference type="STRING" id="1353952.A0A165EJV5"/>
<dbReference type="FunFam" id="3.30.1330.10:FF:000001">
    <property type="entry name" value="Phosphoribosylformylglycinamidine cyclo-ligase"/>
    <property type="match status" value="1"/>
</dbReference>
<evidence type="ECO:0000256" key="2">
    <source>
        <dbReference type="ARBA" id="ARBA00005174"/>
    </source>
</evidence>
<keyword evidence="9" id="KW-0464">Manganese</keyword>
<dbReference type="SMART" id="SM01210">
    <property type="entry name" value="GARS_C"/>
    <property type="match status" value="1"/>
</dbReference>
<dbReference type="GO" id="GO:0004637">
    <property type="term" value="F:phosphoribosylamine-glycine ligase activity"/>
    <property type="evidence" value="ECO:0007669"/>
    <property type="project" value="UniProtKB-EC"/>
</dbReference>
<dbReference type="HAMAP" id="MF_00138">
    <property type="entry name" value="GARS"/>
    <property type="match status" value="1"/>
</dbReference>
<dbReference type="AlphaFoldDB" id="A0A165EJV5"/>
<dbReference type="PANTHER" id="PTHR10520">
    <property type="entry name" value="TRIFUNCTIONAL PURINE BIOSYNTHETIC PROTEIN ADENOSINE-3-RELATED"/>
    <property type="match status" value="1"/>
</dbReference>
<dbReference type="InterPro" id="IPR036676">
    <property type="entry name" value="PurM-like_C_sf"/>
</dbReference>
<evidence type="ECO:0000313" key="17">
    <source>
        <dbReference type="EMBL" id="KZT55014.1"/>
    </source>
</evidence>
<keyword evidence="5" id="KW-0479">Metal-binding</keyword>
<dbReference type="GO" id="GO:0046872">
    <property type="term" value="F:metal ion binding"/>
    <property type="evidence" value="ECO:0007669"/>
    <property type="project" value="UniProtKB-KW"/>
</dbReference>
<comment type="similarity">
    <text evidence="3">In the N-terminal section; belongs to the GARS family.</text>
</comment>
<keyword evidence="8 15" id="KW-0067">ATP-binding</keyword>
<dbReference type="InterPro" id="IPR037123">
    <property type="entry name" value="PRibGlycinamide_synth_C_sf"/>
</dbReference>
<dbReference type="InParanoid" id="A0A165EJV5"/>
<dbReference type="Gene3D" id="3.90.650.10">
    <property type="entry name" value="PurM-like C-terminal domain"/>
    <property type="match status" value="1"/>
</dbReference>
<keyword evidence="4 17" id="KW-0436">Ligase</keyword>
<comment type="similarity">
    <text evidence="12">In the C-terminal section; belongs to the AIR synthase family.</text>
</comment>
<dbReference type="Gene3D" id="3.30.1490.20">
    <property type="entry name" value="ATP-grasp fold, A domain"/>
    <property type="match status" value="1"/>
</dbReference>
<dbReference type="FunFam" id="3.90.650.10:FF:000019">
    <property type="entry name" value="Trifunctional purine biosynthetic protein adenosine-3"/>
    <property type="match status" value="1"/>
</dbReference>
<dbReference type="PROSITE" id="PS00184">
    <property type="entry name" value="GARS"/>
    <property type="match status" value="1"/>
</dbReference>
<dbReference type="InterPro" id="IPR011761">
    <property type="entry name" value="ATP-grasp"/>
</dbReference>
<evidence type="ECO:0000256" key="3">
    <source>
        <dbReference type="ARBA" id="ARBA00007423"/>
    </source>
</evidence>
<dbReference type="InterPro" id="IPR020561">
    <property type="entry name" value="PRibGlycinamid_synth_ATP-grasp"/>
</dbReference>